<evidence type="ECO:0000256" key="1">
    <source>
        <dbReference type="SAM" id="MobiDB-lite"/>
    </source>
</evidence>
<sequence length="289" mass="32924">MITCCLHITTRPSPKKITSYRFSHQEPSCQADDGANTTTVDDYEPFIEDYSLYADYDAEFNVETSFEKQPEVDYLEGMVSDDSGEAFYSESGHGSEDSGDDSDDSEYNVDESNIQFDVDVDMSEFRNAVDVDEHGILNNHSKDEGIDMVDDDLEVIATDDYQFIGFHEDDRKRLLKELSKLSTCSHGKVHVKPFQIGQVFKTKLDVKNYMNSHAVATRRSLYLAKNDKIRIRVKCKGVVRLQSVHHEVIFVASFPHLQVTIFESEAIRCREGCNGRPSNSGKEERRDED</sequence>
<organism evidence="2 3">
    <name type="scientific">Lactuca saligna</name>
    <name type="common">Willowleaf lettuce</name>
    <dbReference type="NCBI Taxonomy" id="75948"/>
    <lineage>
        <taxon>Eukaryota</taxon>
        <taxon>Viridiplantae</taxon>
        <taxon>Streptophyta</taxon>
        <taxon>Embryophyta</taxon>
        <taxon>Tracheophyta</taxon>
        <taxon>Spermatophyta</taxon>
        <taxon>Magnoliopsida</taxon>
        <taxon>eudicotyledons</taxon>
        <taxon>Gunneridae</taxon>
        <taxon>Pentapetalae</taxon>
        <taxon>asterids</taxon>
        <taxon>campanulids</taxon>
        <taxon>Asterales</taxon>
        <taxon>Asteraceae</taxon>
        <taxon>Cichorioideae</taxon>
        <taxon>Cichorieae</taxon>
        <taxon>Lactucinae</taxon>
        <taxon>Lactuca</taxon>
    </lineage>
</organism>
<feature type="region of interest" description="Disordered" evidence="1">
    <location>
        <begin position="83"/>
        <end position="108"/>
    </location>
</feature>
<name>A0AA35ZBE1_LACSI</name>
<dbReference type="EMBL" id="OX465082">
    <property type="protein sequence ID" value="CAI9289461.1"/>
    <property type="molecule type" value="Genomic_DNA"/>
</dbReference>
<dbReference type="AlphaFoldDB" id="A0AA35ZBE1"/>
<evidence type="ECO:0008006" key="4">
    <source>
        <dbReference type="Google" id="ProtNLM"/>
    </source>
</evidence>
<evidence type="ECO:0000313" key="3">
    <source>
        <dbReference type="Proteomes" id="UP001177003"/>
    </source>
</evidence>
<feature type="compositionally biased region" description="Acidic residues" evidence="1">
    <location>
        <begin position="97"/>
        <end position="108"/>
    </location>
</feature>
<accession>A0AA35ZBE1</accession>
<dbReference type="Proteomes" id="UP001177003">
    <property type="component" value="Chromosome 6"/>
</dbReference>
<proteinExistence type="predicted"/>
<keyword evidence="3" id="KW-1185">Reference proteome</keyword>
<protein>
    <recommendedName>
        <fullName evidence="4">Transposase MuDR plant domain-containing protein</fullName>
    </recommendedName>
</protein>
<evidence type="ECO:0000313" key="2">
    <source>
        <dbReference type="EMBL" id="CAI9289461.1"/>
    </source>
</evidence>
<reference evidence="2" key="1">
    <citation type="submission" date="2023-04" db="EMBL/GenBank/DDBJ databases">
        <authorList>
            <person name="Vijverberg K."/>
            <person name="Xiong W."/>
            <person name="Schranz E."/>
        </authorList>
    </citation>
    <scope>NUCLEOTIDE SEQUENCE</scope>
</reference>
<gene>
    <name evidence="2" type="ORF">LSALG_LOCUS28700</name>
</gene>